<dbReference type="AlphaFoldDB" id="A0A917PCF6"/>
<organism evidence="2 3">
    <name type="scientific">Deinococcus aquiradiocola</name>
    <dbReference type="NCBI Taxonomy" id="393059"/>
    <lineage>
        <taxon>Bacteria</taxon>
        <taxon>Thermotogati</taxon>
        <taxon>Deinococcota</taxon>
        <taxon>Deinococci</taxon>
        <taxon>Deinococcales</taxon>
        <taxon>Deinococcaceae</taxon>
        <taxon>Deinococcus</taxon>
    </lineage>
</organism>
<protein>
    <submittedName>
        <fullName evidence="2">Uncharacterized protein</fullName>
    </submittedName>
</protein>
<keyword evidence="1" id="KW-1133">Transmembrane helix</keyword>
<dbReference type="Proteomes" id="UP000635726">
    <property type="component" value="Unassembled WGS sequence"/>
</dbReference>
<dbReference type="EMBL" id="BMOE01000003">
    <property type="protein sequence ID" value="GGJ70629.1"/>
    <property type="molecule type" value="Genomic_DNA"/>
</dbReference>
<feature type="transmembrane region" description="Helical" evidence="1">
    <location>
        <begin position="23"/>
        <end position="56"/>
    </location>
</feature>
<name>A0A917PCF6_9DEIO</name>
<reference evidence="2" key="1">
    <citation type="journal article" date="2014" name="Int. J. Syst. Evol. Microbiol.">
        <title>Complete genome sequence of Corynebacterium casei LMG S-19264T (=DSM 44701T), isolated from a smear-ripened cheese.</title>
        <authorList>
            <consortium name="US DOE Joint Genome Institute (JGI-PGF)"/>
            <person name="Walter F."/>
            <person name="Albersmeier A."/>
            <person name="Kalinowski J."/>
            <person name="Ruckert C."/>
        </authorList>
    </citation>
    <scope>NUCLEOTIDE SEQUENCE</scope>
    <source>
        <strain evidence="2">JCM 14371</strain>
    </source>
</reference>
<comment type="caution">
    <text evidence="2">The sequence shown here is derived from an EMBL/GenBank/DDBJ whole genome shotgun (WGS) entry which is preliminary data.</text>
</comment>
<reference evidence="2" key="2">
    <citation type="submission" date="2020-09" db="EMBL/GenBank/DDBJ databases">
        <authorList>
            <person name="Sun Q."/>
            <person name="Ohkuma M."/>
        </authorList>
    </citation>
    <scope>NUCLEOTIDE SEQUENCE</scope>
    <source>
        <strain evidence="2">JCM 14371</strain>
    </source>
</reference>
<keyword evidence="1" id="KW-0472">Membrane</keyword>
<proteinExistence type="predicted"/>
<evidence type="ECO:0000313" key="3">
    <source>
        <dbReference type="Proteomes" id="UP000635726"/>
    </source>
</evidence>
<sequence length="91" mass="9785">MPVGQYRAGGAARDPAPMSERHAFGVLGALVLLALLSCRVGGAGLLLLGVLVWAGLEAWRPWRTVPAAFRRSWRADRVPSGRSRGGRVRSH</sequence>
<accession>A0A917PCF6</accession>
<evidence type="ECO:0000256" key="1">
    <source>
        <dbReference type="SAM" id="Phobius"/>
    </source>
</evidence>
<keyword evidence="1" id="KW-0812">Transmembrane</keyword>
<evidence type="ECO:0000313" key="2">
    <source>
        <dbReference type="EMBL" id="GGJ70629.1"/>
    </source>
</evidence>
<keyword evidence="3" id="KW-1185">Reference proteome</keyword>
<gene>
    <name evidence="2" type="ORF">GCM10008939_13780</name>
</gene>